<protein>
    <submittedName>
        <fullName evidence="1">Uncharacterized protein</fullName>
    </submittedName>
</protein>
<dbReference type="Proteomes" id="UP000001635">
    <property type="component" value="Chromosome"/>
</dbReference>
<sequence length="45" mass="5221">MKMNTLISNQRNPDNNLKILSESSVSVDFHQIFTSKSRVIVRQMI</sequence>
<reference evidence="2" key="1">
    <citation type="submission" date="2011-07" db="EMBL/GenBank/DDBJ databases">
        <title>The complete genome of Cyclobacterium marinum DSM 745.</title>
        <authorList>
            <person name="Lucas S."/>
            <person name="Han J."/>
            <person name="Lapidus A."/>
            <person name="Bruce D."/>
            <person name="Goodwin L."/>
            <person name="Pitluck S."/>
            <person name="Peters L."/>
            <person name="Kyrpides N."/>
            <person name="Mavromatis K."/>
            <person name="Ivanova N."/>
            <person name="Ovchinnikova G."/>
            <person name="Chertkov O."/>
            <person name="Detter J.C."/>
            <person name="Tapia R."/>
            <person name="Han C."/>
            <person name="Land M."/>
            <person name="Hauser L."/>
            <person name="Markowitz V."/>
            <person name="Cheng J.-F."/>
            <person name="Hugenholtz P."/>
            <person name="Woyke T."/>
            <person name="Wu D."/>
            <person name="Tindall B."/>
            <person name="Schuetze A."/>
            <person name="Brambilla E."/>
            <person name="Klenk H.-P."/>
            <person name="Eisen J.A."/>
        </authorList>
    </citation>
    <scope>NUCLEOTIDE SEQUENCE [LARGE SCALE GENOMIC DNA]</scope>
    <source>
        <strain evidence="2">ATCC 25205 / DSM 745 / LMG 13164 / NCIMB 1802</strain>
    </source>
</reference>
<keyword evidence="2" id="KW-1185">Reference proteome</keyword>
<accession>G0IZB3</accession>
<proteinExistence type="predicted"/>
<dbReference type="KEGG" id="cmr:Cycma_0611"/>
<dbReference type="EMBL" id="CP002955">
    <property type="protein sequence ID" value="AEL24386.1"/>
    <property type="molecule type" value="Genomic_DNA"/>
</dbReference>
<name>G0IZB3_CYCMS</name>
<evidence type="ECO:0000313" key="1">
    <source>
        <dbReference type="EMBL" id="AEL24386.1"/>
    </source>
</evidence>
<evidence type="ECO:0000313" key="2">
    <source>
        <dbReference type="Proteomes" id="UP000001635"/>
    </source>
</evidence>
<dbReference type="STRING" id="880070.Cycma_0611"/>
<dbReference type="HOGENOM" id="CLU_3198818_0_0_10"/>
<organism evidence="1 2">
    <name type="scientific">Cyclobacterium marinum (strain ATCC 25205 / DSM 745 / LMG 13164 / NCIMB 1802)</name>
    <name type="common">Flectobacillus marinus</name>
    <dbReference type="NCBI Taxonomy" id="880070"/>
    <lineage>
        <taxon>Bacteria</taxon>
        <taxon>Pseudomonadati</taxon>
        <taxon>Bacteroidota</taxon>
        <taxon>Cytophagia</taxon>
        <taxon>Cytophagales</taxon>
        <taxon>Cyclobacteriaceae</taxon>
        <taxon>Cyclobacterium</taxon>
    </lineage>
</organism>
<gene>
    <name evidence="1" type="ordered locus">Cycma_0611</name>
</gene>
<dbReference type="AlphaFoldDB" id="G0IZB3"/>